<dbReference type="Pfam" id="PF04795">
    <property type="entry name" value="PAPA-1"/>
    <property type="match status" value="1"/>
</dbReference>
<protein>
    <recommendedName>
        <fullName evidence="3">INO80 complex subunit B-like conserved region domain-containing protein</fullName>
    </recommendedName>
</protein>
<comment type="caution">
    <text evidence="4">The sequence shown here is derived from an EMBL/GenBank/DDBJ whole genome shotgun (WGS) entry which is preliminary data.</text>
</comment>
<reference evidence="4" key="1">
    <citation type="submission" date="2017-07" db="EMBL/GenBank/DDBJ databases">
        <title>Taro Niue Genome Assembly and Annotation.</title>
        <authorList>
            <person name="Atibalentja N."/>
            <person name="Keating K."/>
            <person name="Fields C.J."/>
        </authorList>
    </citation>
    <scope>NUCLEOTIDE SEQUENCE</scope>
    <source>
        <strain evidence="4">Niue_2</strain>
        <tissue evidence="4">Leaf</tissue>
    </source>
</reference>
<feature type="compositionally biased region" description="Polar residues" evidence="2">
    <location>
        <begin position="190"/>
        <end position="200"/>
    </location>
</feature>
<proteinExistence type="predicted"/>
<dbReference type="InterPro" id="IPR006880">
    <property type="entry name" value="INO80B_C"/>
</dbReference>
<dbReference type="AlphaFoldDB" id="A0A843W9S9"/>
<feature type="compositionally biased region" description="Basic residues" evidence="2">
    <location>
        <begin position="7"/>
        <end position="18"/>
    </location>
</feature>
<dbReference type="Proteomes" id="UP000652761">
    <property type="component" value="Unassembled WGS sequence"/>
</dbReference>
<feature type="compositionally biased region" description="Basic residues" evidence="2">
    <location>
        <begin position="122"/>
        <end position="132"/>
    </location>
</feature>
<name>A0A843W9S9_COLES</name>
<feature type="region of interest" description="Disordered" evidence="2">
    <location>
        <begin position="307"/>
        <end position="422"/>
    </location>
</feature>
<sequence length="723" mass="79597">MEIITIHPHHHHHHHPKGGRPCAVCLPSASPLNPRGGSSPHFPPPTPHQKLLPRHTTPHPGKKVPSFLLAGFPVSPAQLGFRPFLVPREGGFLRPFLGFLPLLRRVVEEFGVSGFNSGTAVAKKRRSTTSRRPRPDSQLLLEGRDPSPPSSTPSSDNGSKQSTDGSSGHHASVRRKEVNLNSLVPKIASANRNEGATNTSRRLKKDDRTSGDYDGFYSSGVQRPSRSSVSNHGFSESKRSSEGVLAPSNWKSYVRHRERLSPESHIDSGKSGADAHDMGRSEPAPNGAAENKLRKVKLKVGGVTRTIHAKSDADGSVDGGTSAKPSRLSDASRHRQKLILKDKSDDDLMPLEKGDGFQGVPWKDFSDGSFSSASKESSIHGKSTDDFVSRKQIDKAQSATTFEPVRKSKRVPKRRVLDGAFDDDEDDELRYLERLKTTKLNSDPVAQHDNGGSDSNKKQKFSKLSKRASYEVDEDFSLSRRSKEGKKKSRSDREPEDVDYVEDEEAGSDVSESGSKKQRKEPLDSLSDSRREFTLTTRQRALQSGKDGSGGNNTSLIEFPNGLPPAPPRKQKGKLSEVEQQLKKAEAAQRRRLQVEKAARESEAEAIRKILGQDSNRKKREDKLQKKREEIAQEKAAKSIELAANAVRLVMGPSGTTVTFPESVGLPISLCISVILLPGRNVRDPPVPIPTNTEIRSLTYHCVVYNATRPFNRLCSSKEMDTK</sequence>
<dbReference type="OrthoDB" id="2021186at2759"/>
<feature type="region of interest" description="Disordered" evidence="2">
    <location>
        <begin position="257"/>
        <end position="295"/>
    </location>
</feature>
<organism evidence="4 5">
    <name type="scientific">Colocasia esculenta</name>
    <name type="common">Wild taro</name>
    <name type="synonym">Arum esculentum</name>
    <dbReference type="NCBI Taxonomy" id="4460"/>
    <lineage>
        <taxon>Eukaryota</taxon>
        <taxon>Viridiplantae</taxon>
        <taxon>Streptophyta</taxon>
        <taxon>Embryophyta</taxon>
        <taxon>Tracheophyta</taxon>
        <taxon>Spermatophyta</taxon>
        <taxon>Magnoliopsida</taxon>
        <taxon>Liliopsida</taxon>
        <taxon>Araceae</taxon>
        <taxon>Aroideae</taxon>
        <taxon>Colocasieae</taxon>
        <taxon>Colocasia</taxon>
    </lineage>
</organism>
<dbReference type="PANTHER" id="PTHR21561:SF25">
    <property type="entry name" value="OS03G0811500 PROTEIN"/>
    <property type="match status" value="1"/>
</dbReference>
<feature type="compositionally biased region" description="Basic residues" evidence="2">
    <location>
        <begin position="51"/>
        <end position="62"/>
    </location>
</feature>
<dbReference type="GO" id="GO:0006338">
    <property type="term" value="P:chromatin remodeling"/>
    <property type="evidence" value="ECO:0007669"/>
    <property type="project" value="InterPro"/>
</dbReference>
<feature type="region of interest" description="Disordered" evidence="2">
    <location>
        <begin position="435"/>
        <end position="574"/>
    </location>
</feature>
<feature type="compositionally biased region" description="Basic and acidic residues" evidence="2">
    <location>
        <begin position="520"/>
        <end position="533"/>
    </location>
</feature>
<evidence type="ECO:0000256" key="1">
    <source>
        <dbReference type="SAM" id="Coils"/>
    </source>
</evidence>
<feature type="coiled-coil region" evidence="1">
    <location>
        <begin position="578"/>
        <end position="637"/>
    </location>
</feature>
<feature type="compositionally biased region" description="Polar residues" evidence="2">
    <location>
        <begin position="156"/>
        <end position="166"/>
    </location>
</feature>
<evidence type="ECO:0000313" key="5">
    <source>
        <dbReference type="Proteomes" id="UP000652761"/>
    </source>
</evidence>
<feature type="region of interest" description="Disordered" evidence="2">
    <location>
        <begin position="118"/>
        <end position="245"/>
    </location>
</feature>
<feature type="region of interest" description="Disordered" evidence="2">
    <location>
        <begin position="1"/>
        <end position="64"/>
    </location>
</feature>
<dbReference type="GO" id="GO:0031011">
    <property type="term" value="C:Ino80 complex"/>
    <property type="evidence" value="ECO:0007669"/>
    <property type="project" value="InterPro"/>
</dbReference>
<dbReference type="InterPro" id="IPR029523">
    <property type="entry name" value="INO80B/Ies2"/>
</dbReference>
<evidence type="ECO:0000256" key="2">
    <source>
        <dbReference type="SAM" id="MobiDB-lite"/>
    </source>
</evidence>
<accession>A0A843W9S9</accession>
<dbReference type="EMBL" id="NMUH01003076">
    <property type="protein sequence ID" value="MQM03658.1"/>
    <property type="molecule type" value="Genomic_DNA"/>
</dbReference>
<feature type="domain" description="INO80 complex subunit B-like conserved region" evidence="3">
    <location>
        <begin position="579"/>
        <end position="664"/>
    </location>
</feature>
<gene>
    <name evidence="4" type="ORF">Taro_036440</name>
</gene>
<dbReference type="CDD" id="cd22249">
    <property type="entry name" value="UDM1_RNF168_RNF169-like"/>
    <property type="match status" value="1"/>
</dbReference>
<feature type="compositionally biased region" description="Basic and acidic residues" evidence="2">
    <location>
        <begin position="339"/>
        <end position="355"/>
    </location>
</feature>
<evidence type="ECO:0000259" key="3">
    <source>
        <dbReference type="SMART" id="SM01406"/>
    </source>
</evidence>
<dbReference type="SMART" id="SM01406">
    <property type="entry name" value="PAPA-1"/>
    <property type="match status" value="1"/>
</dbReference>
<feature type="compositionally biased region" description="Acidic residues" evidence="2">
    <location>
        <begin position="494"/>
        <end position="507"/>
    </location>
</feature>
<keyword evidence="1" id="KW-0175">Coiled coil</keyword>
<keyword evidence="5" id="KW-1185">Reference proteome</keyword>
<evidence type="ECO:0000313" key="4">
    <source>
        <dbReference type="EMBL" id="MQM03658.1"/>
    </source>
</evidence>
<feature type="compositionally biased region" description="Basic and acidic residues" evidence="2">
    <location>
        <begin position="259"/>
        <end position="280"/>
    </location>
</feature>
<feature type="compositionally biased region" description="Polar residues" evidence="2">
    <location>
        <begin position="219"/>
        <end position="234"/>
    </location>
</feature>
<feature type="compositionally biased region" description="Basic and acidic residues" evidence="2">
    <location>
        <begin position="377"/>
        <end position="394"/>
    </location>
</feature>
<dbReference type="PANTHER" id="PTHR21561">
    <property type="entry name" value="INO80 COMPLEX SUBUNIT B"/>
    <property type="match status" value="1"/>
</dbReference>